<dbReference type="Proteomes" id="UP000673975">
    <property type="component" value="Unassembled WGS sequence"/>
</dbReference>
<dbReference type="PANTHER" id="PTHR43133">
    <property type="entry name" value="RNA POLYMERASE ECF-TYPE SIGMA FACTO"/>
    <property type="match status" value="1"/>
</dbReference>
<evidence type="ECO:0000256" key="2">
    <source>
        <dbReference type="ARBA" id="ARBA00023082"/>
    </source>
</evidence>
<dbReference type="NCBIfam" id="TIGR02937">
    <property type="entry name" value="sigma70-ECF"/>
    <property type="match status" value="1"/>
</dbReference>
<dbReference type="RefSeq" id="WP_210513114.1">
    <property type="nucleotide sequence ID" value="NZ_JAFIDN010000012.1"/>
</dbReference>
<dbReference type="InterPro" id="IPR014284">
    <property type="entry name" value="RNA_pol_sigma-70_dom"/>
</dbReference>
<evidence type="ECO:0000313" key="6">
    <source>
        <dbReference type="Proteomes" id="UP000673975"/>
    </source>
</evidence>
<dbReference type="InterPro" id="IPR013324">
    <property type="entry name" value="RNA_pol_sigma_r3/r4-like"/>
</dbReference>
<proteinExistence type="predicted"/>
<sequence length="184" mass="21190">MEPLKITQLLQDYASGDSDALDKLIPVVYEKLQEMAHGRMRGENPGHTLSTNGLVHEAYLKLLKFDRIDWQDRGHFFAISSQIMRNILVDYASRKKREKRGGHRHRISLGQEEPAADVNLDRLLSIHQALDRLAEMDERRAKVVECRFFGGLNMQETAEALGLSERTAHRDWQIASAWLKNELQ</sequence>
<keyword evidence="2" id="KW-0731">Sigma factor</keyword>
<dbReference type="PANTHER" id="PTHR43133:SF39">
    <property type="entry name" value="SIMILAR TO RNA POLYMERASE SIGMA-E FACTOR"/>
    <property type="match status" value="1"/>
</dbReference>
<dbReference type="NCBIfam" id="TIGR02999">
    <property type="entry name" value="Sig-70_X6"/>
    <property type="match status" value="1"/>
</dbReference>
<dbReference type="Pfam" id="PF07638">
    <property type="entry name" value="Sigma70_ECF"/>
    <property type="match status" value="1"/>
</dbReference>
<dbReference type="SUPFAM" id="SSF88659">
    <property type="entry name" value="Sigma3 and sigma4 domains of RNA polymerase sigma factors"/>
    <property type="match status" value="1"/>
</dbReference>
<keyword evidence="1" id="KW-0805">Transcription regulation</keyword>
<evidence type="ECO:0000256" key="1">
    <source>
        <dbReference type="ARBA" id="ARBA00023015"/>
    </source>
</evidence>
<accession>A0A8J7RL24</accession>
<feature type="domain" description="RNA polymerase sigma-70 ECF-like HTH" evidence="4">
    <location>
        <begin position="5"/>
        <end position="183"/>
    </location>
</feature>
<keyword evidence="6" id="KW-1185">Reference proteome</keyword>
<evidence type="ECO:0000256" key="3">
    <source>
        <dbReference type="ARBA" id="ARBA00023163"/>
    </source>
</evidence>
<evidence type="ECO:0000259" key="4">
    <source>
        <dbReference type="Pfam" id="PF07638"/>
    </source>
</evidence>
<keyword evidence="3" id="KW-0804">Transcription</keyword>
<gene>
    <name evidence="5" type="ORF">NATSA_13370</name>
</gene>
<dbReference type="InterPro" id="IPR039425">
    <property type="entry name" value="RNA_pol_sigma-70-like"/>
</dbReference>
<comment type="caution">
    <text evidence="5">The sequence shown here is derived from an EMBL/GenBank/DDBJ whole genome shotgun (WGS) entry which is preliminary data.</text>
</comment>
<name>A0A8J7RL24_9BACT</name>
<dbReference type="InterPro" id="IPR011517">
    <property type="entry name" value="RNA_pol_sigma70_ECF-like"/>
</dbReference>
<dbReference type="InterPro" id="IPR053812">
    <property type="entry name" value="HTH_Sigma70_ECF-like"/>
</dbReference>
<evidence type="ECO:0000313" key="5">
    <source>
        <dbReference type="EMBL" id="MBP3193660.1"/>
    </source>
</evidence>
<dbReference type="EMBL" id="JAFIDN010000012">
    <property type="protein sequence ID" value="MBP3193660.1"/>
    <property type="molecule type" value="Genomic_DNA"/>
</dbReference>
<dbReference type="InterPro" id="IPR036388">
    <property type="entry name" value="WH-like_DNA-bd_sf"/>
</dbReference>
<dbReference type="GO" id="GO:0006352">
    <property type="term" value="P:DNA-templated transcription initiation"/>
    <property type="evidence" value="ECO:0007669"/>
    <property type="project" value="InterPro"/>
</dbReference>
<organism evidence="5 6">
    <name type="scientific">Natronogracilivirga saccharolytica</name>
    <dbReference type="NCBI Taxonomy" id="2812953"/>
    <lineage>
        <taxon>Bacteria</taxon>
        <taxon>Pseudomonadati</taxon>
        <taxon>Balneolota</taxon>
        <taxon>Balneolia</taxon>
        <taxon>Balneolales</taxon>
        <taxon>Cyclonatronaceae</taxon>
        <taxon>Natronogracilivirga</taxon>
    </lineage>
</organism>
<dbReference type="Gene3D" id="1.10.10.10">
    <property type="entry name" value="Winged helix-like DNA-binding domain superfamily/Winged helix DNA-binding domain"/>
    <property type="match status" value="1"/>
</dbReference>
<protein>
    <submittedName>
        <fullName evidence="5">Sigma-70 family RNA polymerase sigma factor</fullName>
    </submittedName>
</protein>
<dbReference type="AlphaFoldDB" id="A0A8J7RL24"/>
<dbReference type="Gene3D" id="1.10.1740.10">
    <property type="match status" value="1"/>
</dbReference>
<reference evidence="5" key="1">
    <citation type="submission" date="2021-02" db="EMBL/GenBank/DDBJ databases">
        <title>Natronogracilivirga saccharolytica gen. nov. sp. nov. a new anaerobic, haloalkiliphilic carbohydrate-fermenting bacterium from soda lake and proposing of Cyclonatronumiaceae fam. nov. in the phylum Balneolaeota.</title>
        <authorList>
            <person name="Zhilina T.N."/>
            <person name="Sorokin D.Y."/>
            <person name="Zavarzina D.G."/>
            <person name="Toshchakov S.V."/>
            <person name="Kublanov I.V."/>
        </authorList>
    </citation>
    <scope>NUCLEOTIDE SEQUENCE</scope>
    <source>
        <strain evidence="5">Z-1702</strain>
    </source>
</reference>
<dbReference type="GO" id="GO:0016987">
    <property type="term" value="F:sigma factor activity"/>
    <property type="evidence" value="ECO:0007669"/>
    <property type="project" value="UniProtKB-KW"/>
</dbReference>